<dbReference type="Proteomes" id="UP000033774">
    <property type="component" value="Unassembled WGS sequence"/>
</dbReference>
<proteinExistence type="predicted"/>
<dbReference type="InterPro" id="IPR003439">
    <property type="entry name" value="ABC_transporter-like_ATP-bd"/>
</dbReference>
<feature type="domain" description="ABC transporter" evidence="4">
    <location>
        <begin position="6"/>
        <end position="247"/>
    </location>
</feature>
<evidence type="ECO:0000256" key="3">
    <source>
        <dbReference type="ARBA" id="ARBA00022840"/>
    </source>
</evidence>
<dbReference type="Gene3D" id="3.40.50.300">
    <property type="entry name" value="P-loop containing nucleotide triphosphate hydrolases"/>
    <property type="match status" value="1"/>
</dbReference>
<name>A0A0F3IZ45_9PROT</name>
<dbReference type="InterPro" id="IPR003593">
    <property type="entry name" value="AAA+_ATPase"/>
</dbReference>
<dbReference type="SMART" id="SM00382">
    <property type="entry name" value="AAA"/>
    <property type="match status" value="1"/>
</dbReference>
<protein>
    <submittedName>
        <fullName evidence="5">Hemolysin III</fullName>
    </submittedName>
</protein>
<evidence type="ECO:0000313" key="5">
    <source>
        <dbReference type="EMBL" id="KJV10874.1"/>
    </source>
</evidence>
<dbReference type="Pfam" id="PF00005">
    <property type="entry name" value="ABC_tran"/>
    <property type="match status" value="1"/>
</dbReference>
<gene>
    <name evidence="5" type="ORF">VZ95_02155</name>
</gene>
<evidence type="ECO:0000256" key="2">
    <source>
        <dbReference type="ARBA" id="ARBA00022741"/>
    </source>
</evidence>
<evidence type="ECO:0000256" key="1">
    <source>
        <dbReference type="ARBA" id="ARBA00022448"/>
    </source>
</evidence>
<evidence type="ECO:0000313" key="6">
    <source>
        <dbReference type="Proteomes" id="UP000033774"/>
    </source>
</evidence>
<comment type="caution">
    <text evidence="5">The sequence shown here is derived from an EMBL/GenBank/DDBJ whole genome shotgun (WGS) entry which is preliminary data.</text>
</comment>
<dbReference type="EMBL" id="LAJY01000033">
    <property type="protein sequence ID" value="KJV10874.1"/>
    <property type="molecule type" value="Genomic_DNA"/>
</dbReference>
<dbReference type="GO" id="GO:0005886">
    <property type="term" value="C:plasma membrane"/>
    <property type="evidence" value="ECO:0007669"/>
    <property type="project" value="TreeGrafter"/>
</dbReference>
<dbReference type="GO" id="GO:0005524">
    <property type="term" value="F:ATP binding"/>
    <property type="evidence" value="ECO:0007669"/>
    <property type="project" value="UniProtKB-KW"/>
</dbReference>
<dbReference type="AlphaFoldDB" id="A0A0F3IZ45"/>
<dbReference type="Pfam" id="PF12399">
    <property type="entry name" value="BCA_ABC_TP_C"/>
    <property type="match status" value="1"/>
</dbReference>
<keyword evidence="3" id="KW-0067">ATP-binding</keyword>
<dbReference type="PROSITE" id="PS50893">
    <property type="entry name" value="ABC_TRANSPORTER_2"/>
    <property type="match status" value="1"/>
</dbReference>
<reference evidence="5 6" key="1">
    <citation type="submission" date="2015-03" db="EMBL/GenBank/DDBJ databases">
        <title>Draft genome sequence of Elstera litoralis.</title>
        <authorList>
            <person name="Rahalkar M.C."/>
            <person name="Dhakephalkar P.K."/>
            <person name="Pore S.D."/>
            <person name="Arora P."/>
            <person name="Kapse N.G."/>
            <person name="Pandit P.S."/>
        </authorList>
    </citation>
    <scope>NUCLEOTIDE SEQUENCE [LARGE SCALE GENOMIC DNA]</scope>
    <source>
        <strain evidence="5 6">Dia-1</strain>
    </source>
</reference>
<dbReference type="InterPro" id="IPR051120">
    <property type="entry name" value="ABC_AA/LPS_Transport"/>
</dbReference>
<dbReference type="PROSITE" id="PS00211">
    <property type="entry name" value="ABC_TRANSPORTER_1"/>
    <property type="match status" value="1"/>
</dbReference>
<dbReference type="PANTHER" id="PTHR45772:SF2">
    <property type="entry name" value="ABC TRANSPORTER ATP-BINDING PROTEIN"/>
    <property type="match status" value="1"/>
</dbReference>
<dbReference type="OrthoDB" id="9779872at2"/>
<organism evidence="5 6">
    <name type="scientific">Elstera litoralis</name>
    <dbReference type="NCBI Taxonomy" id="552518"/>
    <lineage>
        <taxon>Bacteria</taxon>
        <taxon>Pseudomonadati</taxon>
        <taxon>Pseudomonadota</taxon>
        <taxon>Alphaproteobacteria</taxon>
        <taxon>Rhodospirillales</taxon>
        <taxon>Rhodospirillaceae</taxon>
        <taxon>Elstera</taxon>
    </lineage>
</organism>
<evidence type="ECO:0000259" key="4">
    <source>
        <dbReference type="PROSITE" id="PS50893"/>
    </source>
</evidence>
<dbReference type="GO" id="GO:0016887">
    <property type="term" value="F:ATP hydrolysis activity"/>
    <property type="evidence" value="ECO:0007669"/>
    <property type="project" value="InterPro"/>
</dbReference>
<dbReference type="InterPro" id="IPR027417">
    <property type="entry name" value="P-loop_NTPase"/>
</dbReference>
<dbReference type="InterPro" id="IPR032823">
    <property type="entry name" value="BCA_ABC_TP_C"/>
</dbReference>
<keyword evidence="2" id="KW-0547">Nucleotide-binding</keyword>
<sequence length="251" mass="27029">MSVWALEAEELSYGYGAQRVIDGLSLRVAVGARHALIGPNGAGKTTLIHLLTGFQIPQKGRLRLWGADITDLPPEARVKRGLGRSFQINQLFPNLTPRTSVRLALAERDGKSGGWWKPLAGDAMREAEASALLAQIGLASVADIETRRLAYGQQRLLDIALALALKPKILLLDEPAAGVPRDESAALIDHLLALPSSVTLLLIDHDMDLVFRFAARISVLVAGTILVEGSPAEIATNAEVRRVYLGEDSHV</sequence>
<dbReference type="InterPro" id="IPR017871">
    <property type="entry name" value="ABC_transporter-like_CS"/>
</dbReference>
<keyword evidence="1" id="KW-0813">Transport</keyword>
<keyword evidence="6" id="KW-1185">Reference proteome</keyword>
<dbReference type="RefSeq" id="WP_045774416.1">
    <property type="nucleotide sequence ID" value="NZ_LAJY01000033.1"/>
</dbReference>
<dbReference type="PANTHER" id="PTHR45772">
    <property type="entry name" value="CONSERVED COMPONENT OF ABC TRANSPORTER FOR NATURAL AMINO ACIDS-RELATED"/>
    <property type="match status" value="1"/>
</dbReference>
<dbReference type="SUPFAM" id="SSF52540">
    <property type="entry name" value="P-loop containing nucleoside triphosphate hydrolases"/>
    <property type="match status" value="1"/>
</dbReference>
<accession>A0A0F3IZ45</accession>